<dbReference type="PROSITE" id="PS51808">
    <property type="entry name" value="CHCH"/>
    <property type="match status" value="1"/>
</dbReference>
<evidence type="ECO:0000256" key="2">
    <source>
        <dbReference type="ARBA" id="ARBA00022490"/>
    </source>
</evidence>
<feature type="domain" description="CHCH" evidence="7">
    <location>
        <begin position="27"/>
        <end position="61"/>
    </location>
</feature>
<dbReference type="eggNOG" id="KOG3477">
    <property type="taxonomic scope" value="Eukaryota"/>
</dbReference>
<evidence type="ECO:0000256" key="4">
    <source>
        <dbReference type="ARBA" id="ARBA00038223"/>
    </source>
</evidence>
<reference evidence="8 9" key="1">
    <citation type="journal article" date="2009" name="Science">
        <title>Green evolution and dynamic adaptations revealed by genomes of the marine picoeukaryotes Micromonas.</title>
        <authorList>
            <person name="Worden A.Z."/>
            <person name="Lee J.H."/>
            <person name="Mock T."/>
            <person name="Rouze P."/>
            <person name="Simmons M.P."/>
            <person name="Aerts A.L."/>
            <person name="Allen A.E."/>
            <person name="Cuvelier M.L."/>
            <person name="Derelle E."/>
            <person name="Everett M.V."/>
            <person name="Foulon E."/>
            <person name="Grimwood J."/>
            <person name="Gundlach H."/>
            <person name="Henrissat B."/>
            <person name="Napoli C."/>
            <person name="McDonald S.M."/>
            <person name="Parker M.S."/>
            <person name="Rombauts S."/>
            <person name="Salamov A."/>
            <person name="Von Dassow P."/>
            <person name="Badger J.H."/>
            <person name="Coutinho P.M."/>
            <person name="Demir E."/>
            <person name="Dubchak I."/>
            <person name="Gentemann C."/>
            <person name="Eikrem W."/>
            <person name="Gready J.E."/>
            <person name="John U."/>
            <person name="Lanier W."/>
            <person name="Lindquist E.A."/>
            <person name="Lucas S."/>
            <person name="Mayer K.F."/>
            <person name="Moreau H."/>
            <person name="Not F."/>
            <person name="Otillar R."/>
            <person name="Panaud O."/>
            <person name="Pangilinan J."/>
            <person name="Paulsen I."/>
            <person name="Piegu B."/>
            <person name="Poliakov A."/>
            <person name="Robbens S."/>
            <person name="Schmutz J."/>
            <person name="Toulza E."/>
            <person name="Wyss T."/>
            <person name="Zelensky A."/>
            <person name="Zhou K."/>
            <person name="Armbrust E.V."/>
            <person name="Bhattacharya D."/>
            <person name="Goodenough U.W."/>
            <person name="Van de Peer Y."/>
            <person name="Grigoriev I.V."/>
        </authorList>
    </citation>
    <scope>NUCLEOTIDE SEQUENCE [LARGE SCALE GENOMIC DNA]</scope>
    <source>
        <strain evidence="9">RCC299 / NOUM17</strain>
    </source>
</reference>
<dbReference type="EMBL" id="CP001328">
    <property type="protein sequence ID" value="ACO65044.1"/>
    <property type="molecule type" value="Genomic_DNA"/>
</dbReference>
<evidence type="ECO:0000256" key="1">
    <source>
        <dbReference type="ARBA" id="ARBA00004496"/>
    </source>
</evidence>
<dbReference type="STRING" id="296587.C1E9I8"/>
<comment type="subcellular location">
    <subcellularLocation>
        <location evidence="1">Cytoplasm</location>
    </subcellularLocation>
</comment>
<evidence type="ECO:0000259" key="7">
    <source>
        <dbReference type="Pfam" id="PF06747"/>
    </source>
</evidence>
<feature type="region of interest" description="Disordered" evidence="6">
    <location>
        <begin position="75"/>
        <end position="116"/>
    </location>
</feature>
<dbReference type="GO" id="GO:0005758">
    <property type="term" value="C:mitochondrial intermembrane space"/>
    <property type="evidence" value="ECO:0007669"/>
    <property type="project" value="TreeGrafter"/>
</dbReference>
<evidence type="ECO:0000313" key="9">
    <source>
        <dbReference type="Proteomes" id="UP000002009"/>
    </source>
</evidence>
<dbReference type="Proteomes" id="UP000002009">
    <property type="component" value="Chromosome 7"/>
</dbReference>
<gene>
    <name evidence="8" type="ORF">MICPUN_59737</name>
</gene>
<dbReference type="InterPro" id="IPR009069">
    <property type="entry name" value="Cys_alpha_HP_mot_SF"/>
</dbReference>
<dbReference type="KEGG" id="mis:MICPUN_59737"/>
<protein>
    <recommendedName>
        <fullName evidence="5">Cytochrome c oxidase assembly protein COX19</fullName>
    </recommendedName>
</protein>
<feature type="compositionally biased region" description="Basic and acidic residues" evidence="6">
    <location>
        <begin position="80"/>
        <end position="97"/>
    </location>
</feature>
<dbReference type="RefSeq" id="XP_002503786.1">
    <property type="nucleotide sequence ID" value="XM_002503740.1"/>
</dbReference>
<dbReference type="PANTHER" id="PTHR21107:SF2">
    <property type="entry name" value="CYTOCHROME C OXIDASE ASSEMBLY PROTEIN COX19"/>
    <property type="match status" value="1"/>
</dbReference>
<dbReference type="FunCoup" id="C1E9I8">
    <property type="interactions" value="1078"/>
</dbReference>
<organism evidence="8 9">
    <name type="scientific">Micromonas commoda (strain RCC299 / NOUM17 / CCMP2709)</name>
    <name type="common">Picoplanktonic green alga</name>
    <dbReference type="NCBI Taxonomy" id="296587"/>
    <lineage>
        <taxon>Eukaryota</taxon>
        <taxon>Viridiplantae</taxon>
        <taxon>Chlorophyta</taxon>
        <taxon>Mamiellophyceae</taxon>
        <taxon>Mamiellales</taxon>
        <taxon>Mamiellaceae</taxon>
        <taxon>Micromonas</taxon>
    </lineage>
</organism>
<keyword evidence="2" id="KW-0963">Cytoplasm</keyword>
<accession>C1E9I8</accession>
<dbReference type="Pfam" id="PF06747">
    <property type="entry name" value="CHCH"/>
    <property type="match status" value="1"/>
</dbReference>
<keyword evidence="9" id="KW-1185">Reference proteome</keyword>
<dbReference type="SUPFAM" id="SSF47072">
    <property type="entry name" value="Cysteine alpha-hairpin motif"/>
    <property type="match status" value="1"/>
</dbReference>
<keyword evidence="3" id="KW-1015">Disulfide bond</keyword>
<dbReference type="InterPro" id="IPR010625">
    <property type="entry name" value="CHCH"/>
</dbReference>
<dbReference type="OMA" id="QVTAVWE"/>
<dbReference type="GO" id="GO:0033617">
    <property type="term" value="P:mitochondrial respiratory chain complex IV assembly"/>
    <property type="evidence" value="ECO:0007669"/>
    <property type="project" value="TreeGrafter"/>
</dbReference>
<evidence type="ECO:0000256" key="6">
    <source>
        <dbReference type="SAM" id="MobiDB-lite"/>
    </source>
</evidence>
<dbReference type="InParanoid" id="C1E9I8"/>
<dbReference type="OrthoDB" id="268594at2759"/>
<evidence type="ECO:0000313" key="8">
    <source>
        <dbReference type="EMBL" id="ACO65044.1"/>
    </source>
</evidence>
<dbReference type="GeneID" id="8244718"/>
<comment type="similarity">
    <text evidence="4">Belongs to the COX19 family.</text>
</comment>
<dbReference type="AlphaFoldDB" id="C1E9I8"/>
<dbReference type="InterPro" id="IPR051383">
    <property type="entry name" value="COX19"/>
</dbReference>
<evidence type="ECO:0000256" key="5">
    <source>
        <dbReference type="ARBA" id="ARBA00039385"/>
    </source>
</evidence>
<evidence type="ECO:0000256" key="3">
    <source>
        <dbReference type="ARBA" id="ARBA00023157"/>
    </source>
</evidence>
<sequence length="116" mass="12796">MATPMRGSGSPLAPEKGVFPLDHFGECKKGMKAYLSCLKRHGEEASACRQLSADYLKCRMERELMAEQPLEELGFSNKAEAVKGKNEKKAERREGPSKSEGFVGGVRYASRGARKE</sequence>
<proteinExistence type="inferred from homology"/>
<dbReference type="PANTHER" id="PTHR21107">
    <property type="entry name" value="CYTOCHROME C OXIDASE ASSEMBLY PROTEIN COX19"/>
    <property type="match status" value="1"/>
</dbReference>
<name>C1E9I8_MICCC</name>